<dbReference type="InterPro" id="IPR046959">
    <property type="entry name" value="PRK1-6/SRF4-like"/>
</dbReference>
<dbReference type="Gene3D" id="3.30.200.20">
    <property type="entry name" value="Phosphorylase Kinase, domain 1"/>
    <property type="match status" value="1"/>
</dbReference>
<keyword evidence="14" id="KW-0675">Receptor</keyword>
<feature type="domain" description="Protein kinase" evidence="13">
    <location>
        <begin position="347"/>
        <end position="564"/>
    </location>
</feature>
<dbReference type="GO" id="GO:0016020">
    <property type="term" value="C:membrane"/>
    <property type="evidence" value="ECO:0007669"/>
    <property type="project" value="UniProtKB-SubCell"/>
</dbReference>
<dbReference type="PANTHER" id="PTHR48007">
    <property type="entry name" value="LEUCINE-RICH REPEAT RECEPTOR-LIKE PROTEIN KINASE PXC1"/>
    <property type="match status" value="1"/>
</dbReference>
<dbReference type="EMBL" id="JARAOO010000009">
    <property type="protein sequence ID" value="KAJ7956266.1"/>
    <property type="molecule type" value="Genomic_DNA"/>
</dbReference>
<feature type="signal peptide" evidence="12">
    <location>
        <begin position="1"/>
        <end position="21"/>
    </location>
</feature>
<evidence type="ECO:0000256" key="8">
    <source>
        <dbReference type="ARBA" id="ARBA00022989"/>
    </source>
</evidence>
<feature type="transmembrane region" description="Helical" evidence="11">
    <location>
        <begin position="250"/>
        <end position="272"/>
    </location>
</feature>
<keyword evidence="3" id="KW-0964">Secreted</keyword>
<proteinExistence type="inferred from homology"/>
<keyword evidence="9 11" id="KW-0472">Membrane</keyword>
<reference evidence="14" key="1">
    <citation type="journal article" date="2023" name="Science">
        <title>Elucidation of the pathway for biosynthesis of saponin adjuvants from the soapbark tree.</title>
        <authorList>
            <person name="Reed J."/>
            <person name="Orme A."/>
            <person name="El-Demerdash A."/>
            <person name="Owen C."/>
            <person name="Martin L.B.B."/>
            <person name="Misra R.C."/>
            <person name="Kikuchi S."/>
            <person name="Rejzek M."/>
            <person name="Martin A.C."/>
            <person name="Harkess A."/>
            <person name="Leebens-Mack J."/>
            <person name="Louveau T."/>
            <person name="Stephenson M.J."/>
            <person name="Osbourn A."/>
        </authorList>
    </citation>
    <scope>NUCLEOTIDE SEQUENCE</scope>
    <source>
        <strain evidence="14">S10</strain>
    </source>
</reference>
<keyword evidence="8 11" id="KW-1133">Transmembrane helix</keyword>
<dbReference type="SUPFAM" id="SSF56112">
    <property type="entry name" value="Protein kinase-like (PK-like)"/>
    <property type="match status" value="1"/>
</dbReference>
<evidence type="ECO:0000256" key="5">
    <source>
        <dbReference type="ARBA" id="ARBA00022692"/>
    </source>
</evidence>
<comment type="similarity">
    <text evidence="10">Belongs to the polygalacturonase-inhibiting protein family.</text>
</comment>
<dbReference type="Pfam" id="PF00069">
    <property type="entry name" value="Pkinase"/>
    <property type="match status" value="1"/>
</dbReference>
<comment type="subcellular location">
    <subcellularLocation>
        <location evidence="1">Membrane</location>
        <topology evidence="1">Peripheral membrane protein</topology>
    </subcellularLocation>
    <subcellularLocation>
        <location evidence="2">Secreted</location>
        <location evidence="2">Cell wall</location>
    </subcellularLocation>
</comment>
<comment type="caution">
    <text evidence="14">The sequence shown here is derived from an EMBL/GenBank/DDBJ whole genome shotgun (WGS) entry which is preliminary data.</text>
</comment>
<dbReference type="FunFam" id="3.80.10.10:FF:000400">
    <property type="entry name" value="Nuclear pore complex protein NUP107"/>
    <property type="match status" value="1"/>
</dbReference>
<dbReference type="InterPro" id="IPR011009">
    <property type="entry name" value="Kinase-like_dom_sf"/>
</dbReference>
<keyword evidence="4" id="KW-0433">Leucine-rich repeat</keyword>
<evidence type="ECO:0000259" key="13">
    <source>
        <dbReference type="PROSITE" id="PS50011"/>
    </source>
</evidence>
<feature type="chain" id="PRO_5041897207" evidence="12">
    <location>
        <begin position="22"/>
        <end position="564"/>
    </location>
</feature>
<dbReference type="InterPro" id="IPR032675">
    <property type="entry name" value="LRR_dom_sf"/>
</dbReference>
<sequence length="564" mass="63355">MDRIPIWVIFVLIFYISMVNSEEDKVKHALAKFMDKLSPENAQRELNWGWNMTSDPCIDKWLGVSCDKGLKSVRQITLEGLNLTGTLDASSICTARSLYSLSLKRNKLKGLIPEDIGNCKSLAHFYINGNKFSGDLPESLAGFGNLTRLDISDNDLSGKLPNMHKISGLISFIAQNNKLSGEILAFDFSNLQQFNITNNNLWGPIPDVKGRFGADSFSGNPRLCRPPLLNACPPPPPTNRRAKKSSSGSFVIYSGYVILGLVVLLFFTFNFVKKYKARKESLDFLNQKVVEDTSTDKPSESSIELKNAIGIRSDYSMTSMESGMTASTLKLLRSPVVKSLRFEDLLRAPAELLVRGKHGSLYKVMLDSGVALAVKRIKDWGISKEDFQKRMYQIDKVKHPFVLPPVAFYCSQLEKFLVYEYQQNGSLFKVLHGSQNGQKFDWGNRLNVAASIAEALAYMHEELNEEGVAHGNIKSTNVIFDKKIDSCISEYGLMVVENQDQSILSQIKSFRNRNLTSRAYSTFKVDVYAFGVILLELLTGKLVQNNGFDLVKWVNSVVREEFDF</sequence>
<dbReference type="InterPro" id="IPR013210">
    <property type="entry name" value="LRR_N_plant-typ"/>
</dbReference>
<dbReference type="SUPFAM" id="SSF52058">
    <property type="entry name" value="L domain-like"/>
    <property type="match status" value="1"/>
</dbReference>
<keyword evidence="5 11" id="KW-0812">Transmembrane</keyword>
<dbReference type="AlphaFoldDB" id="A0AAD7LF83"/>
<evidence type="ECO:0000256" key="6">
    <source>
        <dbReference type="ARBA" id="ARBA00022729"/>
    </source>
</evidence>
<protein>
    <submittedName>
        <fullName evidence="14">Inactive receptor kinase</fullName>
    </submittedName>
</protein>
<dbReference type="KEGG" id="qsa:O6P43_022736"/>
<evidence type="ECO:0000256" key="12">
    <source>
        <dbReference type="SAM" id="SignalP"/>
    </source>
</evidence>
<evidence type="ECO:0000313" key="15">
    <source>
        <dbReference type="Proteomes" id="UP001163823"/>
    </source>
</evidence>
<dbReference type="Gene3D" id="3.80.10.10">
    <property type="entry name" value="Ribonuclease Inhibitor"/>
    <property type="match status" value="2"/>
</dbReference>
<dbReference type="Gene3D" id="1.10.510.10">
    <property type="entry name" value="Transferase(Phosphotransferase) domain 1"/>
    <property type="match status" value="1"/>
</dbReference>
<keyword evidence="3" id="KW-0134">Cell wall</keyword>
<keyword evidence="14" id="KW-0418">Kinase</keyword>
<accession>A0AAD7LF83</accession>
<gene>
    <name evidence="14" type="ORF">O6P43_022736</name>
</gene>
<evidence type="ECO:0000256" key="3">
    <source>
        <dbReference type="ARBA" id="ARBA00022512"/>
    </source>
</evidence>
<evidence type="ECO:0000256" key="11">
    <source>
        <dbReference type="SAM" id="Phobius"/>
    </source>
</evidence>
<evidence type="ECO:0000256" key="1">
    <source>
        <dbReference type="ARBA" id="ARBA00004170"/>
    </source>
</evidence>
<evidence type="ECO:0000256" key="4">
    <source>
        <dbReference type="ARBA" id="ARBA00022614"/>
    </source>
</evidence>
<evidence type="ECO:0000256" key="2">
    <source>
        <dbReference type="ARBA" id="ARBA00004191"/>
    </source>
</evidence>
<dbReference type="Proteomes" id="UP001163823">
    <property type="component" value="Chromosome 9"/>
</dbReference>
<keyword evidence="14" id="KW-0808">Transferase</keyword>
<dbReference type="GO" id="GO:0005524">
    <property type="term" value="F:ATP binding"/>
    <property type="evidence" value="ECO:0007669"/>
    <property type="project" value="InterPro"/>
</dbReference>
<evidence type="ECO:0000313" key="14">
    <source>
        <dbReference type="EMBL" id="KAJ7956266.1"/>
    </source>
</evidence>
<dbReference type="InterPro" id="IPR001611">
    <property type="entry name" value="Leu-rich_rpt"/>
</dbReference>
<keyword evidence="6 12" id="KW-0732">Signal</keyword>
<organism evidence="14 15">
    <name type="scientific">Quillaja saponaria</name>
    <name type="common">Soap bark tree</name>
    <dbReference type="NCBI Taxonomy" id="32244"/>
    <lineage>
        <taxon>Eukaryota</taxon>
        <taxon>Viridiplantae</taxon>
        <taxon>Streptophyta</taxon>
        <taxon>Embryophyta</taxon>
        <taxon>Tracheophyta</taxon>
        <taxon>Spermatophyta</taxon>
        <taxon>Magnoliopsida</taxon>
        <taxon>eudicotyledons</taxon>
        <taxon>Gunneridae</taxon>
        <taxon>Pentapetalae</taxon>
        <taxon>rosids</taxon>
        <taxon>fabids</taxon>
        <taxon>Fabales</taxon>
        <taxon>Quillajaceae</taxon>
        <taxon>Quillaja</taxon>
    </lineage>
</organism>
<keyword evidence="7" id="KW-0677">Repeat</keyword>
<dbReference type="PROSITE" id="PS50011">
    <property type="entry name" value="PROTEIN_KINASE_DOM"/>
    <property type="match status" value="1"/>
</dbReference>
<dbReference type="InterPro" id="IPR000719">
    <property type="entry name" value="Prot_kinase_dom"/>
</dbReference>
<evidence type="ECO:0000256" key="9">
    <source>
        <dbReference type="ARBA" id="ARBA00023136"/>
    </source>
</evidence>
<evidence type="ECO:0000256" key="7">
    <source>
        <dbReference type="ARBA" id="ARBA00022737"/>
    </source>
</evidence>
<keyword evidence="15" id="KW-1185">Reference proteome</keyword>
<dbReference type="GO" id="GO:0004672">
    <property type="term" value="F:protein kinase activity"/>
    <property type="evidence" value="ECO:0007669"/>
    <property type="project" value="InterPro"/>
</dbReference>
<dbReference type="Pfam" id="PF08263">
    <property type="entry name" value="LRRNT_2"/>
    <property type="match status" value="1"/>
</dbReference>
<evidence type="ECO:0000256" key="10">
    <source>
        <dbReference type="ARBA" id="ARBA00038043"/>
    </source>
</evidence>
<dbReference type="Pfam" id="PF13855">
    <property type="entry name" value="LRR_8"/>
    <property type="match status" value="1"/>
</dbReference>
<dbReference type="PANTHER" id="PTHR48007:SF79">
    <property type="entry name" value="(WILD MALAYSIAN BANANA) HYPOTHETICAL PROTEIN"/>
    <property type="match status" value="1"/>
</dbReference>
<name>A0AAD7LF83_QUISA</name>